<protein>
    <submittedName>
        <fullName evidence="1">Uncharacterized protein</fullName>
    </submittedName>
</protein>
<dbReference type="AlphaFoldDB" id="A0A9J6CIM4"/>
<keyword evidence="2" id="KW-1185">Reference proteome</keyword>
<organism evidence="1 2">
    <name type="scientific">Polypedilum vanderplanki</name>
    <name type="common">Sleeping chironomid midge</name>
    <dbReference type="NCBI Taxonomy" id="319348"/>
    <lineage>
        <taxon>Eukaryota</taxon>
        <taxon>Metazoa</taxon>
        <taxon>Ecdysozoa</taxon>
        <taxon>Arthropoda</taxon>
        <taxon>Hexapoda</taxon>
        <taxon>Insecta</taxon>
        <taxon>Pterygota</taxon>
        <taxon>Neoptera</taxon>
        <taxon>Endopterygota</taxon>
        <taxon>Diptera</taxon>
        <taxon>Nematocera</taxon>
        <taxon>Chironomoidea</taxon>
        <taxon>Chironomidae</taxon>
        <taxon>Chironominae</taxon>
        <taxon>Polypedilum</taxon>
        <taxon>Polypedilum</taxon>
    </lineage>
</organism>
<sequence>MKLIGTHEELKKKEHLNINIESSDEKTTTLASIIATTTDYPFVIGSYRQAIQSDGKIKIMPVPVEEPLNSKMIDKLRSGEITTLPEGYVKIYVIPNTRKPYTID</sequence>
<evidence type="ECO:0000313" key="1">
    <source>
        <dbReference type="EMBL" id="KAG5681813.1"/>
    </source>
</evidence>
<proteinExistence type="predicted"/>
<comment type="caution">
    <text evidence="1">The sequence shown here is derived from an EMBL/GenBank/DDBJ whole genome shotgun (WGS) entry which is preliminary data.</text>
</comment>
<dbReference type="EMBL" id="JADBJN010000001">
    <property type="protein sequence ID" value="KAG5681813.1"/>
    <property type="molecule type" value="Genomic_DNA"/>
</dbReference>
<evidence type="ECO:0000313" key="2">
    <source>
        <dbReference type="Proteomes" id="UP001107558"/>
    </source>
</evidence>
<name>A0A9J6CIM4_POLVA</name>
<gene>
    <name evidence="1" type="ORF">PVAND_011221</name>
</gene>
<dbReference type="Proteomes" id="UP001107558">
    <property type="component" value="Chromosome 1"/>
</dbReference>
<reference evidence="1" key="1">
    <citation type="submission" date="2021-03" db="EMBL/GenBank/DDBJ databases">
        <title>Chromosome level genome of the anhydrobiotic midge Polypedilum vanderplanki.</title>
        <authorList>
            <person name="Yoshida Y."/>
            <person name="Kikawada T."/>
            <person name="Gusev O."/>
        </authorList>
    </citation>
    <scope>NUCLEOTIDE SEQUENCE</scope>
    <source>
        <strain evidence="1">NIAS01</strain>
        <tissue evidence="1">Whole body or cell culture</tissue>
    </source>
</reference>
<accession>A0A9J6CIM4</accession>